<sequence length="312" mass="36976">MTYWQRLVVHIQRWKSILWRFLTHIAKVVFQKDNYSYYFISRPRISKDITQFCNSTLRKGRGPQTIKELKSSLQSTPNCANIYHIIQNNSDFDVELISNWILEKTPKQPDNIKTDLVAVLEDLKHLQYLKERIRQRQTTCFDHDNPLHEETLFKLWDLLLASTSHESFHKKSEEWAKLGFQGKDPATDFRGGGFLALQQLVYFAETRRELVLQMLNEASESYPFACVGIRCTVAIVQLLDEDYLDALLYGCSEEQALNMIHERYCELWIRFHRSWKNKKWSDIMSFKTCFEEQLDKAKHSLQRNGYISECDE</sequence>
<protein>
    <recommendedName>
        <fullName evidence="1">ELMO domain-containing protein</fullName>
    </recommendedName>
</protein>
<comment type="caution">
    <text evidence="2">The sequence shown here is derived from an EMBL/GenBank/DDBJ whole genome shotgun (WGS) entry which is preliminary data.</text>
</comment>
<name>A0A9C7PZ79_9RHOD</name>
<dbReference type="OrthoDB" id="4092at2759"/>
<organism evidence="2 3">
    <name type="scientific">Galdieria partita</name>
    <dbReference type="NCBI Taxonomy" id="83374"/>
    <lineage>
        <taxon>Eukaryota</taxon>
        <taxon>Rhodophyta</taxon>
        <taxon>Bangiophyceae</taxon>
        <taxon>Galdieriales</taxon>
        <taxon>Galdieriaceae</taxon>
        <taxon>Galdieria</taxon>
    </lineage>
</organism>
<dbReference type="AlphaFoldDB" id="A0A9C7PZ79"/>
<dbReference type="PANTHER" id="PTHR12771:SF51">
    <property type="entry name" value="LD01482P"/>
    <property type="match status" value="1"/>
</dbReference>
<proteinExistence type="predicted"/>
<dbReference type="InterPro" id="IPR050868">
    <property type="entry name" value="ELMO_domain-containing"/>
</dbReference>
<dbReference type="PROSITE" id="PS51335">
    <property type="entry name" value="ELMO"/>
    <property type="match status" value="1"/>
</dbReference>
<reference evidence="2" key="1">
    <citation type="journal article" date="2022" name="Proc. Natl. Acad. Sci. U.S.A.">
        <title>Life cycle and functional genomics of the unicellular red alga Galdieria for elucidating algal and plant evolution and industrial use.</title>
        <authorList>
            <person name="Hirooka S."/>
            <person name="Itabashi T."/>
            <person name="Ichinose T.M."/>
            <person name="Onuma R."/>
            <person name="Fujiwara T."/>
            <person name="Yamashita S."/>
            <person name="Jong L.W."/>
            <person name="Tomita R."/>
            <person name="Iwane A.H."/>
            <person name="Miyagishima S.Y."/>
        </authorList>
    </citation>
    <scope>NUCLEOTIDE SEQUENCE</scope>
    <source>
        <strain evidence="2">NBRC 102759</strain>
    </source>
</reference>
<reference evidence="2" key="2">
    <citation type="submission" date="2022-01" db="EMBL/GenBank/DDBJ databases">
        <authorList>
            <person name="Hirooka S."/>
            <person name="Miyagishima S.Y."/>
        </authorList>
    </citation>
    <scope>NUCLEOTIDE SEQUENCE</scope>
    <source>
        <strain evidence="2">NBRC 102759</strain>
    </source>
</reference>
<evidence type="ECO:0000259" key="1">
    <source>
        <dbReference type="PROSITE" id="PS51335"/>
    </source>
</evidence>
<accession>A0A9C7PZ79</accession>
<gene>
    <name evidence="2" type="ORF">GpartN1_g4921.t1</name>
</gene>
<dbReference type="Proteomes" id="UP001061958">
    <property type="component" value="Unassembled WGS sequence"/>
</dbReference>
<evidence type="ECO:0000313" key="2">
    <source>
        <dbReference type="EMBL" id="GJQ13130.1"/>
    </source>
</evidence>
<dbReference type="InterPro" id="IPR006816">
    <property type="entry name" value="ELMO_dom"/>
</dbReference>
<evidence type="ECO:0000313" key="3">
    <source>
        <dbReference type="Proteomes" id="UP001061958"/>
    </source>
</evidence>
<feature type="domain" description="ELMO" evidence="1">
    <location>
        <begin position="147"/>
        <end position="301"/>
    </location>
</feature>
<dbReference type="Pfam" id="PF04727">
    <property type="entry name" value="ELMO_CED12"/>
    <property type="match status" value="1"/>
</dbReference>
<keyword evidence="3" id="KW-1185">Reference proteome</keyword>
<dbReference type="PANTHER" id="PTHR12771">
    <property type="entry name" value="ENGULFMENT AND CELL MOTILITY"/>
    <property type="match status" value="1"/>
</dbReference>
<dbReference type="EMBL" id="BQMJ01000040">
    <property type="protein sequence ID" value="GJQ13130.1"/>
    <property type="molecule type" value="Genomic_DNA"/>
</dbReference>